<dbReference type="Gene3D" id="2.170.270.10">
    <property type="entry name" value="SET domain"/>
    <property type="match status" value="1"/>
</dbReference>
<accession>A0A7T8GXU4</accession>
<dbReference type="SUPFAM" id="SSF82199">
    <property type="entry name" value="SET domain"/>
    <property type="match status" value="1"/>
</dbReference>
<dbReference type="Proteomes" id="UP000595437">
    <property type="component" value="Chromosome 14"/>
</dbReference>
<dbReference type="OrthoDB" id="6374143at2759"/>
<evidence type="ECO:0000313" key="2">
    <source>
        <dbReference type="Proteomes" id="UP000595437"/>
    </source>
</evidence>
<evidence type="ECO:0000313" key="1">
    <source>
        <dbReference type="EMBL" id="QQP39486.1"/>
    </source>
</evidence>
<dbReference type="InterPro" id="IPR053010">
    <property type="entry name" value="SET_SmydA-8"/>
</dbReference>
<reference evidence="2" key="1">
    <citation type="submission" date="2021-01" db="EMBL/GenBank/DDBJ databases">
        <title>Caligus Genome Assembly.</title>
        <authorList>
            <person name="Gallardo-Escarate C."/>
        </authorList>
    </citation>
    <scope>NUCLEOTIDE SEQUENCE [LARGE SCALE GENOMIC DNA]</scope>
</reference>
<keyword evidence="2" id="KW-1185">Reference proteome</keyword>
<name>A0A7T8GXU4_CALRO</name>
<feature type="non-terminal residue" evidence="1">
    <location>
        <position position="1"/>
    </location>
</feature>
<dbReference type="EMBL" id="CP045903">
    <property type="protein sequence ID" value="QQP39486.1"/>
    <property type="molecule type" value="Genomic_DNA"/>
</dbReference>
<dbReference type="AlphaFoldDB" id="A0A7T8GXU4"/>
<dbReference type="Gene3D" id="6.10.140.2220">
    <property type="match status" value="1"/>
</dbReference>
<dbReference type="PANTHER" id="PTHR46455">
    <property type="entry name" value="SET AND MYND DOMAIN CONTAINING, ARTHROPOD-SPECIFIC, MEMBER 4, ISOFORM A"/>
    <property type="match status" value="1"/>
</dbReference>
<organism evidence="1 2">
    <name type="scientific">Caligus rogercresseyi</name>
    <name type="common">Sea louse</name>
    <dbReference type="NCBI Taxonomy" id="217165"/>
    <lineage>
        <taxon>Eukaryota</taxon>
        <taxon>Metazoa</taxon>
        <taxon>Ecdysozoa</taxon>
        <taxon>Arthropoda</taxon>
        <taxon>Crustacea</taxon>
        <taxon>Multicrustacea</taxon>
        <taxon>Hexanauplia</taxon>
        <taxon>Copepoda</taxon>
        <taxon>Siphonostomatoida</taxon>
        <taxon>Caligidae</taxon>
        <taxon>Caligus</taxon>
    </lineage>
</organism>
<dbReference type="Gene3D" id="1.10.220.160">
    <property type="match status" value="1"/>
</dbReference>
<dbReference type="PANTHER" id="PTHR46455:SF5">
    <property type="entry name" value="SET AND MYND DOMAIN CONTAINING, ARTHROPOD-SPECIFIC, MEMBER 4, ISOFORM A"/>
    <property type="match status" value="1"/>
</dbReference>
<proteinExistence type="predicted"/>
<feature type="non-terminal residue" evidence="1">
    <location>
        <position position="231"/>
    </location>
</feature>
<protein>
    <submittedName>
        <fullName evidence="1">Protein msta_ isoform Alike</fullName>
    </submittedName>
</protein>
<dbReference type="InterPro" id="IPR046341">
    <property type="entry name" value="SET_dom_sf"/>
</dbReference>
<sequence length="231" mass="26695">SRRGILTEEALFWSPRYSTRPLCLVCYGYLYSHDICHPCQCGWPLCSEECLNSIKDSDHSAECRLYASKPEKKPDYRKFNYAGIEPLYDVIAPLRLLTEKGRSNKWDTAMKLMSHLGDWKDHDAVKEQILSLFPVDYTDEEEIYTIFGIFYTNDLAGNPVLCPKIRQLYTLTSLLSHDCTPNTLRVIHSTVKEKFRVEVKAKMGIQKGEKINGTYIDTFAPTIIRKKVLRE</sequence>
<gene>
    <name evidence="1" type="ORF">FKW44_020379</name>
</gene>